<dbReference type="InterPro" id="IPR040454">
    <property type="entry name" value="TF_IIIC_Tfc1/Sfc1"/>
</dbReference>
<keyword evidence="2" id="KW-0238">DNA-binding</keyword>
<dbReference type="EMBL" id="PVWQ01000001">
    <property type="protein sequence ID" value="RDW92801.1"/>
    <property type="molecule type" value="Genomic_DNA"/>
</dbReference>
<dbReference type="RefSeq" id="XP_026607984.1">
    <property type="nucleotide sequence ID" value="XM_026742139.1"/>
</dbReference>
<dbReference type="OrthoDB" id="5598268at2759"/>
<dbReference type="InterPro" id="IPR041499">
    <property type="entry name" value="Tfc1/Sfc1_N"/>
</dbReference>
<dbReference type="GO" id="GO:0006384">
    <property type="term" value="P:transcription initiation at RNA polymerase III promoter"/>
    <property type="evidence" value="ECO:0007669"/>
    <property type="project" value="InterPro"/>
</dbReference>
<dbReference type="AlphaFoldDB" id="A0A3D8T2Y1"/>
<keyword evidence="4" id="KW-0539">Nucleus</keyword>
<organism evidence="8 9">
    <name type="scientific">Aspergillus mulundensis</name>
    <dbReference type="NCBI Taxonomy" id="1810919"/>
    <lineage>
        <taxon>Eukaryota</taxon>
        <taxon>Fungi</taxon>
        <taxon>Dikarya</taxon>
        <taxon>Ascomycota</taxon>
        <taxon>Pezizomycotina</taxon>
        <taxon>Eurotiomycetes</taxon>
        <taxon>Eurotiomycetidae</taxon>
        <taxon>Eurotiales</taxon>
        <taxon>Aspergillaceae</taxon>
        <taxon>Aspergillus</taxon>
        <taxon>Aspergillus subgen. Nidulantes</taxon>
    </lineage>
</organism>
<dbReference type="GO" id="GO:0001002">
    <property type="term" value="F:RNA polymerase III type 1 promoter sequence-specific DNA binding"/>
    <property type="evidence" value="ECO:0007669"/>
    <property type="project" value="TreeGrafter"/>
</dbReference>
<comment type="caution">
    <text evidence="8">The sequence shown here is derived from an EMBL/GenBank/DDBJ whole genome shotgun (WGS) entry which is preliminary data.</text>
</comment>
<comment type="subcellular location">
    <subcellularLocation>
        <location evidence="1">Nucleus</location>
    </subcellularLocation>
</comment>
<reference evidence="8 9" key="1">
    <citation type="journal article" date="2018" name="IMA Fungus">
        <title>IMA Genome-F 9: Draft genome sequence of Annulohypoxylon stygium, Aspergillus mulundensis, Berkeleyomyces basicola (syn. Thielaviopsis basicola), Ceratocystis smalleyi, two Cercospora beticola strains, Coleophoma cylindrospora, Fusarium fracticaudum, Phialophora cf. hyalina, and Morchella septimelata.</title>
        <authorList>
            <person name="Wingfield B.D."/>
            <person name="Bills G.F."/>
            <person name="Dong Y."/>
            <person name="Huang W."/>
            <person name="Nel W.J."/>
            <person name="Swalarsk-Parry B.S."/>
            <person name="Vaghefi N."/>
            <person name="Wilken P.M."/>
            <person name="An Z."/>
            <person name="de Beer Z.W."/>
            <person name="De Vos L."/>
            <person name="Chen L."/>
            <person name="Duong T.A."/>
            <person name="Gao Y."/>
            <person name="Hammerbacher A."/>
            <person name="Kikkert J.R."/>
            <person name="Li Y."/>
            <person name="Li H."/>
            <person name="Li K."/>
            <person name="Li Q."/>
            <person name="Liu X."/>
            <person name="Ma X."/>
            <person name="Naidoo K."/>
            <person name="Pethybridge S.J."/>
            <person name="Sun J."/>
            <person name="Steenkamp E.T."/>
            <person name="van der Nest M.A."/>
            <person name="van Wyk S."/>
            <person name="Wingfield M.J."/>
            <person name="Xiong C."/>
            <person name="Yue Q."/>
            <person name="Zhang X."/>
        </authorList>
    </citation>
    <scope>NUCLEOTIDE SEQUENCE [LARGE SCALE GENOMIC DNA]</scope>
    <source>
        <strain evidence="8 9">DSM 5745</strain>
    </source>
</reference>
<feature type="domain" description="Transcription factor IIIC subunit 5 HTH" evidence="6">
    <location>
        <begin position="198"/>
        <end position="349"/>
    </location>
</feature>
<dbReference type="PANTHER" id="PTHR13230">
    <property type="entry name" value="GENERAL TRANSCRIPTION FACTOR IIIC, POLYPEPTIDE 5"/>
    <property type="match status" value="1"/>
</dbReference>
<feature type="region of interest" description="Disordered" evidence="5">
    <location>
        <begin position="540"/>
        <end position="614"/>
    </location>
</feature>
<dbReference type="InterPro" id="IPR019136">
    <property type="entry name" value="TF_IIIC_su-5_HTH"/>
</dbReference>
<evidence type="ECO:0000256" key="1">
    <source>
        <dbReference type="ARBA" id="ARBA00004123"/>
    </source>
</evidence>
<dbReference type="Pfam" id="PF09734">
    <property type="entry name" value="Tau95"/>
    <property type="match status" value="1"/>
</dbReference>
<dbReference type="GO" id="GO:0005634">
    <property type="term" value="C:nucleus"/>
    <property type="evidence" value="ECO:0007669"/>
    <property type="project" value="UniProtKB-SubCell"/>
</dbReference>
<dbReference type="Gene3D" id="3.30.200.160">
    <property type="entry name" value="TFIIIC, subcomplex tauA, subunit Sfc1, barrel domain"/>
    <property type="match status" value="1"/>
</dbReference>
<dbReference type="Proteomes" id="UP000256690">
    <property type="component" value="Unassembled WGS sequence"/>
</dbReference>
<accession>A0A3D8T2Y1</accession>
<dbReference type="STRING" id="1810919.A0A3D8T2Y1"/>
<dbReference type="Pfam" id="PF17682">
    <property type="entry name" value="Tau95_N"/>
    <property type="match status" value="1"/>
</dbReference>
<evidence type="ECO:0000259" key="6">
    <source>
        <dbReference type="Pfam" id="PF09734"/>
    </source>
</evidence>
<dbReference type="InterPro" id="IPR042536">
    <property type="entry name" value="TFIIIC_tauA_Sfc1"/>
</dbReference>
<feature type="region of interest" description="Disordered" evidence="5">
    <location>
        <begin position="353"/>
        <end position="373"/>
    </location>
</feature>
<feature type="compositionally biased region" description="Acidic residues" evidence="5">
    <location>
        <begin position="596"/>
        <end position="614"/>
    </location>
</feature>
<proteinExistence type="predicted"/>
<evidence type="ECO:0000259" key="7">
    <source>
        <dbReference type="Pfam" id="PF17682"/>
    </source>
</evidence>
<feature type="region of interest" description="Disordered" evidence="5">
    <location>
        <begin position="89"/>
        <end position="117"/>
    </location>
</feature>
<feature type="domain" description="Transcription factor IIIC subunit Tfc1/Sfc1 triple barrel" evidence="7">
    <location>
        <begin position="21"/>
        <end position="158"/>
    </location>
</feature>
<evidence type="ECO:0000256" key="5">
    <source>
        <dbReference type="SAM" id="MobiDB-lite"/>
    </source>
</evidence>
<sequence length="614" mass="68441">MAENDHSRTAPFYQIPNRPLVCVEHPAIIRNVDKAIDTLQGNAGIKKILDPPKPDASASLSLRPEDVMARPLQSICSPSNNILLQVTVPKRTGRKRKRGSNEPFQDDPDLLKNSDGSLRHTAKDCLRSLRDNVGKYQVEPVGLVERTHLFRGMPDFVFSTTPSPFANRFREKILPFNYHKMKEFDLDMSKGALQNVDLIPPPSFSHSDIPFHYFYRQNPTVRQTLDKAGNPTTVNTQTSAKVLTHLVPYDIDPVPQGPRANLPPIESLDPVLKETIAIILNLFESRPAWSRRALRNNLKSIEQRYALRHAVPYAGYIFRSGPWRDAIIAFGHDPRKDPASRIYQTTMFRILPGTSETARDRDTRDREAGGGRRHTLLPRANDLLANPEVSTSSTSHLFTGQPPLPLDGRMWMFCDIIDPLLQGILEPTPQPADFVRQECDIATDGWYGNGTMAKMKMIMRHKILAMYEGRSPARDSEYAVLLDFPDHASPATGLGGFWLGPDAGSMVTALATEIRSMIKAAPSWRERAMARTAARKEGRGVGVGLVEGEGDGAEEEDGAMGEAAEDSEGEEEAIEQEEMMEAAAEAVDEAAKRRDEEDENENEVDEEDDGNEID</sequence>
<evidence type="ECO:0000313" key="8">
    <source>
        <dbReference type="EMBL" id="RDW92801.1"/>
    </source>
</evidence>
<evidence type="ECO:0000256" key="3">
    <source>
        <dbReference type="ARBA" id="ARBA00023163"/>
    </source>
</evidence>
<evidence type="ECO:0000256" key="4">
    <source>
        <dbReference type="ARBA" id="ARBA00023242"/>
    </source>
</evidence>
<feature type="compositionally biased region" description="Basic and acidic residues" evidence="5">
    <location>
        <begin position="357"/>
        <end position="370"/>
    </location>
</feature>
<feature type="compositionally biased region" description="Acidic residues" evidence="5">
    <location>
        <begin position="548"/>
        <end position="580"/>
    </location>
</feature>
<dbReference type="GO" id="GO:0001003">
    <property type="term" value="F:RNA polymerase III type 2 promoter sequence-specific DNA binding"/>
    <property type="evidence" value="ECO:0007669"/>
    <property type="project" value="TreeGrafter"/>
</dbReference>
<gene>
    <name evidence="8" type="ORF">DSM5745_00123</name>
</gene>
<name>A0A3D8T2Y1_9EURO</name>
<keyword evidence="3" id="KW-0804">Transcription</keyword>
<keyword evidence="9" id="KW-1185">Reference proteome</keyword>
<dbReference type="PANTHER" id="PTHR13230:SF5">
    <property type="entry name" value="GENERAL TRANSCRIPTION FACTOR 3C POLYPEPTIDE 5"/>
    <property type="match status" value="1"/>
</dbReference>
<evidence type="ECO:0000313" key="9">
    <source>
        <dbReference type="Proteomes" id="UP000256690"/>
    </source>
</evidence>
<dbReference type="GeneID" id="38110493"/>
<dbReference type="GO" id="GO:0000127">
    <property type="term" value="C:transcription factor TFIIIC complex"/>
    <property type="evidence" value="ECO:0007669"/>
    <property type="project" value="InterPro"/>
</dbReference>
<evidence type="ECO:0008006" key="10">
    <source>
        <dbReference type="Google" id="ProtNLM"/>
    </source>
</evidence>
<evidence type="ECO:0000256" key="2">
    <source>
        <dbReference type="ARBA" id="ARBA00023125"/>
    </source>
</evidence>
<protein>
    <recommendedName>
        <fullName evidence="10">RNA polymerase III transcription factor subunit</fullName>
    </recommendedName>
</protein>